<dbReference type="PANTHER" id="PTHR35841">
    <property type="entry name" value="PHOSPHONATES-BINDING PERIPLASMIC PROTEIN"/>
    <property type="match status" value="1"/>
</dbReference>
<dbReference type="EMBL" id="JACIUV010000006">
    <property type="protein sequence ID" value="MBB1118016.1"/>
    <property type="molecule type" value="Genomic_DNA"/>
</dbReference>
<dbReference type="PANTHER" id="PTHR35841:SF1">
    <property type="entry name" value="PHOSPHONATES-BINDING PERIPLASMIC PROTEIN"/>
    <property type="match status" value="1"/>
</dbReference>
<evidence type="ECO:0000313" key="3">
    <source>
        <dbReference type="Proteomes" id="UP000550609"/>
    </source>
</evidence>
<evidence type="ECO:0000313" key="2">
    <source>
        <dbReference type="EMBL" id="MBB1118016.1"/>
    </source>
</evidence>
<evidence type="ECO:0000256" key="1">
    <source>
        <dbReference type="SAM" id="SignalP"/>
    </source>
</evidence>
<name>A0A7W3V211_9GAMM</name>
<keyword evidence="1" id="KW-0732">Signal</keyword>
<dbReference type="Gene3D" id="3.40.190.10">
    <property type="entry name" value="Periplasmic binding protein-like II"/>
    <property type="match status" value="2"/>
</dbReference>
<reference evidence="2 3" key="1">
    <citation type="submission" date="2020-08" db="EMBL/GenBank/DDBJ databases">
        <title>Stenotrophomonas sp. W1S232.</title>
        <authorList>
            <person name="Deng Y."/>
        </authorList>
    </citation>
    <scope>NUCLEOTIDE SEQUENCE [LARGE SCALE GENOMIC DNA]</scope>
    <source>
        <strain evidence="2 3">W1S232</strain>
    </source>
</reference>
<dbReference type="AlphaFoldDB" id="A0A7W3V211"/>
<comment type="caution">
    <text evidence="2">The sequence shown here is derived from an EMBL/GenBank/DDBJ whole genome shotgun (WGS) entry which is preliminary data.</text>
</comment>
<sequence>MPASQRLKCVVHRLLGQCLLVLSALVYPLTAVAAAQERSSHVLVLGRISDDPRQHHGQLKPLLDYVVARMASVGIREGRILMARDAQQMASYLRRGRVDWVTETSGGAVLLAERSGAEPLLLTERNGVAQYHTVFFTRRDSPVRALTQLRGRRLAVQGVMSTSAYMVPMTTLLAHQVQPEILMGLDDTPAADRLGYVFARSELNIATWVHRGQVDVGAFSNIDWDSPGAMPARYRRDLHIIHRTASYPRALELVRADLAPAVRARLREVLLEASSDPAARPALQQFFGTSAFTRVDPDSQSRLDELRQGLRRVRMEVE</sequence>
<dbReference type="SUPFAM" id="SSF53850">
    <property type="entry name" value="Periplasmic binding protein-like II"/>
    <property type="match status" value="1"/>
</dbReference>
<accession>A0A7W3V211</accession>
<organism evidence="2 3">
    <name type="scientific">Stenotrophomonas koreensis</name>
    <dbReference type="NCBI Taxonomy" id="266128"/>
    <lineage>
        <taxon>Bacteria</taxon>
        <taxon>Pseudomonadati</taxon>
        <taxon>Pseudomonadota</taxon>
        <taxon>Gammaproteobacteria</taxon>
        <taxon>Lysobacterales</taxon>
        <taxon>Lysobacteraceae</taxon>
        <taxon>Stenotrophomonas</taxon>
    </lineage>
</organism>
<protein>
    <submittedName>
        <fullName evidence="2">Phosphate/phosphite/phosphonate ABC transporter substrate-binding protein</fullName>
    </submittedName>
</protein>
<dbReference type="Pfam" id="PF12974">
    <property type="entry name" value="Phosphonate-bd"/>
    <property type="match status" value="1"/>
</dbReference>
<feature type="chain" id="PRO_5030796046" evidence="1">
    <location>
        <begin position="34"/>
        <end position="318"/>
    </location>
</feature>
<gene>
    <name evidence="2" type="ORF">H4O09_13240</name>
</gene>
<dbReference type="Proteomes" id="UP000550609">
    <property type="component" value="Unassembled WGS sequence"/>
</dbReference>
<feature type="signal peptide" evidence="1">
    <location>
        <begin position="1"/>
        <end position="33"/>
    </location>
</feature>
<proteinExistence type="predicted"/>